<name>A0A061QT25_9CHLO</name>
<feature type="region of interest" description="Disordered" evidence="1">
    <location>
        <begin position="121"/>
        <end position="208"/>
    </location>
</feature>
<feature type="signal peptide" evidence="2">
    <location>
        <begin position="1"/>
        <end position="19"/>
    </location>
</feature>
<feature type="compositionally biased region" description="Basic and acidic residues" evidence="1">
    <location>
        <begin position="144"/>
        <end position="157"/>
    </location>
</feature>
<gene>
    <name evidence="3" type="ORF">TSPGSL018_19672</name>
</gene>
<organism evidence="3">
    <name type="scientific">Tetraselmis sp. GSL018</name>
    <dbReference type="NCBI Taxonomy" id="582737"/>
    <lineage>
        <taxon>Eukaryota</taxon>
        <taxon>Viridiplantae</taxon>
        <taxon>Chlorophyta</taxon>
        <taxon>core chlorophytes</taxon>
        <taxon>Chlorodendrophyceae</taxon>
        <taxon>Chlorodendrales</taxon>
        <taxon>Chlorodendraceae</taxon>
        <taxon>Tetraselmis</taxon>
    </lineage>
</organism>
<feature type="compositionally biased region" description="Acidic residues" evidence="1">
    <location>
        <begin position="158"/>
        <end position="208"/>
    </location>
</feature>
<keyword evidence="2" id="KW-0732">Signal</keyword>
<evidence type="ECO:0000256" key="2">
    <source>
        <dbReference type="SAM" id="SignalP"/>
    </source>
</evidence>
<protein>
    <submittedName>
        <fullName evidence="3">Uncharacterized protein</fullName>
    </submittedName>
</protein>
<sequence>MNLITVTAVSALLYASVYSRPLVTERADIWKTSTCARGISATTYKLSEEGSLQFSTSEKVKICISKCTTNHLLVSFSPEANECRCWKPLEAQEDQKSEDVFEAHKLYDLRGCSTAEHKSSVTFRRELASSDQDDDGSDQDDDSDSGKWNDDDSGDKSDNDDDNDDDSNEAPDSDNDDDSQEWYDNDDDSDDDNDSDNSEDDDSDHSKK</sequence>
<reference evidence="3" key="1">
    <citation type="submission" date="2014-05" db="EMBL/GenBank/DDBJ databases">
        <title>The transcriptome of the halophilic microalga Tetraselmis sp. GSL018 isolated from the Great Salt Lake, Utah.</title>
        <authorList>
            <person name="Jinkerson R.E."/>
            <person name="D'Adamo S."/>
            <person name="Posewitz M.C."/>
        </authorList>
    </citation>
    <scope>NUCLEOTIDE SEQUENCE</scope>
    <source>
        <strain evidence="3">GSL018</strain>
    </source>
</reference>
<evidence type="ECO:0000256" key="1">
    <source>
        <dbReference type="SAM" id="MobiDB-lite"/>
    </source>
</evidence>
<feature type="chain" id="PRO_5001605436" evidence="2">
    <location>
        <begin position="20"/>
        <end position="208"/>
    </location>
</feature>
<dbReference type="EMBL" id="GBEZ01023043">
    <property type="protein sequence ID" value="JAC63822.1"/>
    <property type="molecule type" value="Transcribed_RNA"/>
</dbReference>
<evidence type="ECO:0000313" key="3">
    <source>
        <dbReference type="EMBL" id="JAC63822.1"/>
    </source>
</evidence>
<proteinExistence type="predicted"/>
<feature type="compositionally biased region" description="Acidic residues" evidence="1">
    <location>
        <begin position="131"/>
        <end position="143"/>
    </location>
</feature>
<accession>A0A061QT25</accession>
<dbReference type="AlphaFoldDB" id="A0A061QT25"/>